<sequence>MARLCTIIPQYVLEGIVEKGLAPQHIISRCRSTIDKTRQLQDTRGQHVQSIASPELSQTNHNIMPPYILESIARNAATEQQREAARHTLAVSTKHRIAAGRKRQLHRTVYDAQFSPAIRPPRDKRLLREGDELLSEVKDPTNNANECYIGLKKTYDFYFDFFHRNSIDDSGIALDAFVHAGDFLNAFWNGYELVFGDGDGVIFDGFTDELDVIGHEFSHGVVEHTSPLPYRFQSGALNESLADVFGIMIKQWGESTPQTVDQADWLIGEGLWAAGVKGKALRDMANPGTAYNDDTVGEPDPQPAHWRDFKKLPISKDNGGVHINSGIPNRAFYLAATKIGGYAWEGAGPIWYRALSSGKLPTDGKAKFKDFADLTIENAGEHVDKIREAWTLVGYPFAEERAEL</sequence>
<dbReference type="Proteomes" id="UP000286921">
    <property type="component" value="Unassembled WGS sequence"/>
</dbReference>
<dbReference type="STRING" id="105351.A0A401KWQ5"/>
<evidence type="ECO:0000256" key="4">
    <source>
        <dbReference type="ARBA" id="ARBA00022801"/>
    </source>
</evidence>
<name>A0A401KWQ5_ASPAW</name>
<keyword evidence="3" id="KW-0479">Metal-binding</keyword>
<dbReference type="Gene3D" id="1.10.390.10">
    <property type="entry name" value="Neutral Protease Domain 2"/>
    <property type="match status" value="1"/>
</dbReference>
<evidence type="ECO:0000256" key="3">
    <source>
        <dbReference type="ARBA" id="ARBA00022723"/>
    </source>
</evidence>
<dbReference type="GO" id="GO:0006508">
    <property type="term" value="P:proteolysis"/>
    <property type="evidence" value="ECO:0007669"/>
    <property type="project" value="UniProtKB-KW"/>
</dbReference>
<dbReference type="PANTHER" id="PTHR43579">
    <property type="match status" value="1"/>
</dbReference>
<dbReference type="InterPro" id="IPR023612">
    <property type="entry name" value="Peptidase_M4"/>
</dbReference>
<evidence type="ECO:0000256" key="6">
    <source>
        <dbReference type="ARBA" id="ARBA00023049"/>
    </source>
</evidence>
<reference evidence="10 11" key="1">
    <citation type="submission" date="2016-09" db="EMBL/GenBank/DDBJ databases">
        <title>Aspergillus awamori IFM 58123T.</title>
        <authorList>
            <person name="Kusuya Y."/>
            <person name="Shimizu M."/>
            <person name="Takahashi H."/>
            <person name="Yaguchi T."/>
        </authorList>
    </citation>
    <scope>NUCLEOTIDE SEQUENCE [LARGE SCALE GENOMIC DNA]</scope>
    <source>
        <strain evidence="10 11">IFM 58123</strain>
    </source>
</reference>
<feature type="domain" description="Peptidase M4 C-terminal" evidence="8">
    <location>
        <begin position="227"/>
        <end position="394"/>
    </location>
</feature>
<evidence type="ECO:0000259" key="8">
    <source>
        <dbReference type="Pfam" id="PF02868"/>
    </source>
</evidence>
<dbReference type="InterPro" id="IPR027268">
    <property type="entry name" value="Peptidase_M4/M1_CTD_sf"/>
</dbReference>
<evidence type="ECO:0000259" key="9">
    <source>
        <dbReference type="Pfam" id="PF16485"/>
    </source>
</evidence>
<dbReference type="GO" id="GO:0004222">
    <property type="term" value="F:metalloendopeptidase activity"/>
    <property type="evidence" value="ECO:0007669"/>
    <property type="project" value="InterPro"/>
</dbReference>
<evidence type="ECO:0000313" key="10">
    <source>
        <dbReference type="EMBL" id="GCB23691.1"/>
    </source>
</evidence>
<dbReference type="InterPro" id="IPR052759">
    <property type="entry name" value="Metalloprotease_M4"/>
</dbReference>
<dbReference type="SUPFAM" id="SSF55486">
    <property type="entry name" value="Metalloproteases ('zincins'), catalytic domain"/>
    <property type="match status" value="1"/>
</dbReference>
<evidence type="ECO:0000256" key="1">
    <source>
        <dbReference type="ARBA" id="ARBA00009388"/>
    </source>
</evidence>
<dbReference type="EMBL" id="BDHI01000015">
    <property type="protein sequence ID" value="GCB23691.1"/>
    <property type="molecule type" value="Genomic_DNA"/>
</dbReference>
<gene>
    <name evidence="10" type="ORF">AAWM_06576</name>
</gene>
<dbReference type="InterPro" id="IPR032475">
    <property type="entry name" value="Protealysin_N_PP"/>
</dbReference>
<dbReference type="PANTHER" id="PTHR43579:SF1">
    <property type="entry name" value="NEUTRAL METALLOPROTEINASE"/>
    <property type="match status" value="1"/>
</dbReference>
<comment type="similarity">
    <text evidence="1">Belongs to the peptidase M4 family.</text>
</comment>
<comment type="caution">
    <text evidence="10">The sequence shown here is derived from an EMBL/GenBank/DDBJ whole genome shotgun (WGS) entry which is preliminary data.</text>
</comment>
<dbReference type="GO" id="GO:0046872">
    <property type="term" value="F:metal ion binding"/>
    <property type="evidence" value="ECO:0007669"/>
    <property type="project" value="UniProtKB-KW"/>
</dbReference>
<dbReference type="InterPro" id="IPR013856">
    <property type="entry name" value="Peptidase_M4_domain"/>
</dbReference>
<dbReference type="PRINTS" id="PR00730">
    <property type="entry name" value="THERMOLYSIN"/>
</dbReference>
<evidence type="ECO:0000256" key="5">
    <source>
        <dbReference type="ARBA" id="ARBA00022833"/>
    </source>
</evidence>
<evidence type="ECO:0000259" key="7">
    <source>
        <dbReference type="Pfam" id="PF01447"/>
    </source>
</evidence>
<dbReference type="Pfam" id="PF02868">
    <property type="entry name" value="Peptidase_M4_C"/>
    <property type="match status" value="1"/>
</dbReference>
<evidence type="ECO:0000313" key="11">
    <source>
        <dbReference type="Proteomes" id="UP000286921"/>
    </source>
</evidence>
<keyword evidence="6" id="KW-0482">Metalloprotease</keyword>
<organism evidence="10 11">
    <name type="scientific">Aspergillus awamori</name>
    <name type="common">Black koji mold</name>
    <dbReference type="NCBI Taxonomy" id="105351"/>
    <lineage>
        <taxon>Eukaryota</taxon>
        <taxon>Fungi</taxon>
        <taxon>Dikarya</taxon>
        <taxon>Ascomycota</taxon>
        <taxon>Pezizomycotina</taxon>
        <taxon>Eurotiomycetes</taxon>
        <taxon>Eurotiomycetidae</taxon>
        <taxon>Eurotiales</taxon>
        <taxon>Aspergillaceae</taxon>
        <taxon>Aspergillus</taxon>
    </lineage>
</organism>
<dbReference type="Pfam" id="PF01447">
    <property type="entry name" value="Peptidase_M4"/>
    <property type="match status" value="1"/>
</dbReference>
<dbReference type="Pfam" id="PF16485">
    <property type="entry name" value="PLN_propep"/>
    <property type="match status" value="1"/>
</dbReference>
<protein>
    <submittedName>
        <fullName evidence="10">Protease PrtS</fullName>
    </submittedName>
</protein>
<accession>A0A401KWQ5</accession>
<keyword evidence="4" id="KW-0378">Hydrolase</keyword>
<dbReference type="AlphaFoldDB" id="A0A401KWQ5"/>
<evidence type="ECO:0000256" key="2">
    <source>
        <dbReference type="ARBA" id="ARBA00022670"/>
    </source>
</evidence>
<feature type="domain" description="Peptidase M4" evidence="7">
    <location>
        <begin position="141"/>
        <end position="223"/>
    </location>
</feature>
<keyword evidence="2 10" id="KW-0645">Protease</keyword>
<feature type="domain" description="Protealysin N-terminal propeptide" evidence="9">
    <location>
        <begin position="61"/>
        <end position="89"/>
    </location>
</feature>
<keyword evidence="11" id="KW-1185">Reference proteome</keyword>
<dbReference type="InterPro" id="IPR001570">
    <property type="entry name" value="Peptidase_M4_C_domain"/>
</dbReference>
<dbReference type="Gene3D" id="3.10.170.10">
    <property type="match status" value="1"/>
</dbReference>
<dbReference type="CDD" id="cd09597">
    <property type="entry name" value="M4_TLP"/>
    <property type="match status" value="1"/>
</dbReference>
<proteinExistence type="inferred from homology"/>
<keyword evidence="5" id="KW-0862">Zinc</keyword>